<sequence length="71" mass="7918">MDDSFRLPEATTLHQFQVCNVTATRDLWDVLDGDAGLVGCNRECRALVDELESLGVLRRDGLLDELEVVGR</sequence>
<name>L9XM69_NATGS</name>
<evidence type="ECO:0000313" key="2">
    <source>
        <dbReference type="Proteomes" id="UP000011613"/>
    </source>
</evidence>
<evidence type="ECO:0000313" key="1">
    <source>
        <dbReference type="EMBL" id="ELY62647.1"/>
    </source>
</evidence>
<organism evidence="1 2">
    <name type="scientific">Natronobacterium gregoryi (strain ATCC 43098 / DSM 3393 / CCM 3738 / CIP 104747 / IAM 13177 / JCM 8860 / NBRC 102187 / NCIMB 2189 / SP2)</name>
    <dbReference type="NCBI Taxonomy" id="797304"/>
    <lineage>
        <taxon>Archaea</taxon>
        <taxon>Methanobacteriati</taxon>
        <taxon>Methanobacteriota</taxon>
        <taxon>Stenosarchaea group</taxon>
        <taxon>Halobacteria</taxon>
        <taxon>Halobacteriales</taxon>
        <taxon>Natrialbaceae</taxon>
        <taxon>Natronobacterium</taxon>
    </lineage>
</organism>
<accession>L9XM69</accession>
<gene>
    <name evidence="1" type="ORF">C490_17524</name>
</gene>
<dbReference type="EMBL" id="AOIC01000123">
    <property type="protein sequence ID" value="ELY62647.1"/>
    <property type="molecule type" value="Genomic_DNA"/>
</dbReference>
<dbReference type="AlphaFoldDB" id="L9XM69"/>
<comment type="caution">
    <text evidence="1">The sequence shown here is derived from an EMBL/GenBank/DDBJ whole genome shotgun (WGS) entry which is preliminary data.</text>
</comment>
<proteinExistence type="predicted"/>
<reference evidence="1 2" key="1">
    <citation type="journal article" date="2014" name="PLoS Genet.">
        <title>Phylogenetically driven sequencing of extremely halophilic archaea reveals strategies for static and dynamic osmo-response.</title>
        <authorList>
            <person name="Becker E.A."/>
            <person name="Seitzer P.M."/>
            <person name="Tritt A."/>
            <person name="Larsen D."/>
            <person name="Krusor M."/>
            <person name="Yao A.I."/>
            <person name="Wu D."/>
            <person name="Madern D."/>
            <person name="Eisen J.A."/>
            <person name="Darling A.E."/>
            <person name="Facciotti M.T."/>
        </authorList>
    </citation>
    <scope>NUCLEOTIDE SEQUENCE [LARGE SCALE GENOMIC DNA]</scope>
    <source>
        <strain evidence="1 2">SP2</strain>
    </source>
</reference>
<dbReference type="Proteomes" id="UP000011613">
    <property type="component" value="Unassembled WGS sequence"/>
</dbReference>
<protein>
    <submittedName>
        <fullName evidence="1">Uncharacterized protein</fullName>
    </submittedName>
</protein>